<sequence length="62" mass="7022">MNKDEIVEKVKSLLSEGNLDKAKDFIEEHKEDLGENFDKLKDMIGDNAEGIIGKIKGLFDKK</sequence>
<evidence type="ECO:0000313" key="1">
    <source>
        <dbReference type="EMBL" id="MCX7578195.1"/>
    </source>
</evidence>
<dbReference type="Proteomes" id="UP001242903">
    <property type="component" value="Unassembled WGS sequence"/>
</dbReference>
<dbReference type="EMBL" id="JAUCAQ010000012">
    <property type="protein sequence ID" value="MDM7646630.1"/>
    <property type="molecule type" value="Genomic_DNA"/>
</dbReference>
<organism evidence="1 3">
    <name type="scientific">Leuconostoc falkenbergense</name>
    <dbReference type="NCBI Taxonomy" id="2766470"/>
    <lineage>
        <taxon>Bacteria</taxon>
        <taxon>Bacillati</taxon>
        <taxon>Bacillota</taxon>
        <taxon>Bacilli</taxon>
        <taxon>Lactobacillales</taxon>
        <taxon>Lactobacillaceae</taxon>
        <taxon>Leuconostoc</taxon>
    </lineage>
</organism>
<dbReference type="GeneID" id="97231021"/>
<protein>
    <submittedName>
        <fullName evidence="1">Uncharacterized protein</fullName>
    </submittedName>
</protein>
<gene>
    <name evidence="1" type="ORF">D0502_02110</name>
    <name evidence="2" type="ORF">QUE93_06330</name>
</gene>
<evidence type="ECO:0000313" key="2">
    <source>
        <dbReference type="EMBL" id="MDM7646630.1"/>
    </source>
</evidence>
<dbReference type="RefSeq" id="WP_114667531.1">
    <property type="nucleotide sequence ID" value="NZ_BMBR01000003.1"/>
</dbReference>
<reference evidence="1" key="1">
    <citation type="submission" date="2018-08" db="EMBL/GenBank/DDBJ databases">
        <title>Draft genome sequences of Leuconostoc spp. and Weissella spp. with biocontrol potential.</title>
        <authorList>
            <person name="Lo R."/>
            <person name="Ho V.T.T."/>
            <person name="Turner M.S."/>
        </authorList>
    </citation>
    <scope>NUCLEOTIDE SEQUENCE</scope>
    <source>
        <strain evidence="1">156</strain>
    </source>
</reference>
<dbReference type="EMBL" id="QVOQ01000005">
    <property type="protein sequence ID" value="MCX7578195.1"/>
    <property type="molecule type" value="Genomic_DNA"/>
</dbReference>
<dbReference type="AlphaFoldDB" id="A0A9X3E6G9"/>
<comment type="caution">
    <text evidence="1">The sequence shown here is derived from an EMBL/GenBank/DDBJ whole genome shotgun (WGS) entry which is preliminary data.</text>
</comment>
<name>A0A9X3E6G9_9LACO</name>
<evidence type="ECO:0000313" key="3">
    <source>
        <dbReference type="Proteomes" id="UP001080333"/>
    </source>
</evidence>
<evidence type="ECO:0000313" key="4">
    <source>
        <dbReference type="Proteomes" id="UP001242903"/>
    </source>
</evidence>
<accession>A0A9X3E6G9</accession>
<dbReference type="Proteomes" id="UP001080333">
    <property type="component" value="Unassembled WGS sequence"/>
</dbReference>
<reference evidence="2 4" key="2">
    <citation type="submission" date="2023-06" db="EMBL/GenBank/DDBJ databases">
        <title>Draft Genome Sequences of lactic acid bacteria strains isolated from fermented milk products.</title>
        <authorList>
            <person name="Elcheninov A.G."/>
            <person name="Klyukina A."/>
            <person name="Zayulina K.S."/>
            <person name="Gavirova L.A."/>
            <person name="Shcherbakova P.A."/>
            <person name="Shestakov A.I."/>
            <person name="Kublanov I.V."/>
            <person name="Kochetkova T.V."/>
        </authorList>
    </citation>
    <scope>NUCLEOTIDE SEQUENCE [LARGE SCALE GENOMIC DNA]</scope>
    <source>
        <strain evidence="2 4">TOM.81</strain>
    </source>
</reference>
<proteinExistence type="predicted"/>
<keyword evidence="4" id="KW-1185">Reference proteome</keyword>